<evidence type="ECO:0000313" key="3">
    <source>
        <dbReference type="Proteomes" id="UP000693981"/>
    </source>
</evidence>
<keyword evidence="2" id="KW-0547">Nucleotide-binding</keyword>
<sequence length="419" mass="46343">MLTRSRAQASKQPVFIDDKWNDAYIQTKDEQIDAMLAADASQRGWDELEEENSDASDGDADRDEDVWRSDGEESEDDEDDWIIDRKPLTLSFVERWVAGGGLVENVSWTVGTLLLAPLAVYVSLPRSKDQLWPLRSVRLAGTVWKVALNLLTLAATAMALYGASCGLEPLTLTSGLYWRQLEMETPLECSYRLIGGGSVAVEAVVDAVSLTTSSETPLRRLDEDLWTLVATLDTPVVHELTRLVLGALLSICCFYRVWAKILVLSMATSYVVFNVATEVQLNQRAAVEIFSLDPNFAFVNESIFIAIDGQNLEQGGFVAWAPYWGGLQQHQTEVCPKQFPQQLSNGGVLVTFGQVNEYVPCYLSASASASATVVDGEIRPAEAFQCFESIRLRVKDQKSVPGWSLNQPQQVEAISTMEK</sequence>
<keyword evidence="2" id="KW-0067">ATP-binding</keyword>
<dbReference type="EMBL" id="JAGDFL010000225">
    <property type="protein sequence ID" value="KAG7395138.1"/>
    <property type="molecule type" value="Genomic_DNA"/>
</dbReference>
<dbReference type="OrthoDB" id="73190at2759"/>
<keyword evidence="2" id="KW-0378">Hydrolase</keyword>
<feature type="compositionally biased region" description="Acidic residues" evidence="1">
    <location>
        <begin position="47"/>
        <end position="64"/>
    </location>
</feature>
<keyword evidence="2" id="KW-0347">Helicase</keyword>
<comment type="caution">
    <text evidence="2">The sequence shown here is derived from an EMBL/GenBank/DDBJ whole genome shotgun (WGS) entry which is preliminary data.</text>
</comment>
<gene>
    <name evidence="2" type="primary">RAD5_2</name>
    <name evidence="2" type="ORF">PHYBOEH_004211</name>
</gene>
<dbReference type="GO" id="GO:0004386">
    <property type="term" value="F:helicase activity"/>
    <property type="evidence" value="ECO:0007669"/>
    <property type="project" value="UniProtKB-KW"/>
</dbReference>
<name>A0A8T1WS57_9STRA</name>
<dbReference type="AlphaFoldDB" id="A0A8T1WS57"/>
<dbReference type="Proteomes" id="UP000693981">
    <property type="component" value="Unassembled WGS sequence"/>
</dbReference>
<accession>A0A8T1WS57</accession>
<evidence type="ECO:0000256" key="1">
    <source>
        <dbReference type="SAM" id="MobiDB-lite"/>
    </source>
</evidence>
<keyword evidence="3" id="KW-1185">Reference proteome</keyword>
<reference evidence="2" key="1">
    <citation type="submission" date="2021-02" db="EMBL/GenBank/DDBJ databases">
        <authorList>
            <person name="Palmer J.M."/>
        </authorList>
    </citation>
    <scope>NUCLEOTIDE SEQUENCE</scope>
    <source>
        <strain evidence="2">SCRP23</strain>
    </source>
</reference>
<evidence type="ECO:0000313" key="2">
    <source>
        <dbReference type="EMBL" id="KAG7395138.1"/>
    </source>
</evidence>
<feature type="region of interest" description="Disordered" evidence="1">
    <location>
        <begin position="43"/>
        <end position="80"/>
    </location>
</feature>
<protein>
    <submittedName>
        <fullName evidence="2">DNA helicase rad5</fullName>
    </submittedName>
</protein>
<proteinExistence type="predicted"/>
<organism evidence="2 3">
    <name type="scientific">Phytophthora boehmeriae</name>
    <dbReference type="NCBI Taxonomy" id="109152"/>
    <lineage>
        <taxon>Eukaryota</taxon>
        <taxon>Sar</taxon>
        <taxon>Stramenopiles</taxon>
        <taxon>Oomycota</taxon>
        <taxon>Peronosporomycetes</taxon>
        <taxon>Peronosporales</taxon>
        <taxon>Peronosporaceae</taxon>
        <taxon>Phytophthora</taxon>
    </lineage>
</organism>